<keyword evidence="4" id="KW-1185">Reference proteome</keyword>
<dbReference type="AlphaFoldDB" id="A0A1G5DCI8"/>
<proteinExistence type="predicted"/>
<dbReference type="EMBL" id="FMVT01000002">
    <property type="protein sequence ID" value="SCY12130.1"/>
    <property type="molecule type" value="Genomic_DNA"/>
</dbReference>
<dbReference type="STRING" id="336292.SAMN05660710_00745"/>
<protein>
    <recommendedName>
        <fullName evidence="5">Exopolysaccharide production protein ExoF</fullName>
    </recommendedName>
</protein>
<evidence type="ECO:0000256" key="1">
    <source>
        <dbReference type="SAM" id="Coils"/>
    </source>
</evidence>
<feature type="region of interest" description="Disordered" evidence="2">
    <location>
        <begin position="480"/>
        <end position="505"/>
    </location>
</feature>
<accession>A0A1G5DCI8</accession>
<name>A0A1G5DCI8_9RHOB</name>
<evidence type="ECO:0000313" key="3">
    <source>
        <dbReference type="EMBL" id="SCY12130.1"/>
    </source>
</evidence>
<dbReference type="RefSeq" id="WP_090740397.1">
    <property type="nucleotide sequence ID" value="NZ_FMVT01000002.1"/>
</dbReference>
<gene>
    <name evidence="3" type="ORF">SAMN05660710_00745</name>
</gene>
<keyword evidence="1" id="KW-0175">Coiled coil</keyword>
<evidence type="ECO:0000256" key="2">
    <source>
        <dbReference type="SAM" id="MobiDB-lite"/>
    </source>
</evidence>
<sequence length="505" mass="53209">MSSDKSGFLVSAAIVAVGIGGLWAFPTLQEDGLQGALARLSALAGRGGAVTVPDGSAGVPRPDPASIAESPVPGHGAADPSILVAARAPEIGSLCDRRASDDLAVVGDRVQLRFFERSAMAAATGPAGPLPASEIVFERLDLSGLYDIDAAGAASLPAIGHVELAGRGLACIEAIIARAAYDRMGAQTSVTAAFAARPPVLVRGAVRAPGSYGHSPGLTVERVLAQAGLLDGRDPASQARLIALEARRTELERTRAALALERMRVAAMLAGQRTLRDDPLRPEVLRLLGADRLAAEERVLVQMLDAEDRRADTAREAIADLSERIDIAGRQQSLARQQVVQYNARLAQQSQRLRNLQVRDLRLEETTMRAVDSERILLEKQDLLLRLQAERRQAQLDAALSAGARERDLTLELRRIDAAIASAATELQAIAAEERLLGQDAAALEVTIARAGGSPVAAETSAPVRPGDLVTVTLATPPAPDDLSALPKPSSPIALPHDNQSAWIR</sequence>
<feature type="coiled-coil region" evidence="1">
    <location>
        <begin position="304"/>
        <end position="397"/>
    </location>
</feature>
<dbReference type="Proteomes" id="UP000199502">
    <property type="component" value="Unassembled WGS sequence"/>
</dbReference>
<reference evidence="3 4" key="1">
    <citation type="submission" date="2016-10" db="EMBL/GenBank/DDBJ databases">
        <authorList>
            <person name="de Groot N.N."/>
        </authorList>
    </citation>
    <scope>NUCLEOTIDE SEQUENCE [LARGE SCALE GENOMIC DNA]</scope>
    <source>
        <strain evidence="3 4">CGMCC 1.8925</strain>
    </source>
</reference>
<dbReference type="OrthoDB" id="197007at2"/>
<organism evidence="3 4">
    <name type="scientific">Paracoccus tibetensis</name>
    <dbReference type="NCBI Taxonomy" id="336292"/>
    <lineage>
        <taxon>Bacteria</taxon>
        <taxon>Pseudomonadati</taxon>
        <taxon>Pseudomonadota</taxon>
        <taxon>Alphaproteobacteria</taxon>
        <taxon>Rhodobacterales</taxon>
        <taxon>Paracoccaceae</taxon>
        <taxon>Paracoccus</taxon>
    </lineage>
</organism>
<evidence type="ECO:0000313" key="4">
    <source>
        <dbReference type="Proteomes" id="UP000199502"/>
    </source>
</evidence>
<evidence type="ECO:0008006" key="5">
    <source>
        <dbReference type="Google" id="ProtNLM"/>
    </source>
</evidence>